<keyword evidence="8" id="KW-0239">DNA-directed DNA polymerase</keyword>
<keyword evidence="3" id="KW-0255">Endonuclease</keyword>
<evidence type="ECO:0000256" key="9">
    <source>
        <dbReference type="ARBA" id="ARBA00023172"/>
    </source>
</evidence>
<dbReference type="PANTHER" id="PTHR42648:SF11">
    <property type="entry name" value="TRANSPOSON TY4-P GAG-POL POLYPROTEIN"/>
    <property type="match status" value="1"/>
</dbReference>
<evidence type="ECO:0000256" key="5">
    <source>
        <dbReference type="ARBA" id="ARBA00022842"/>
    </source>
</evidence>
<evidence type="ECO:0000313" key="10">
    <source>
        <dbReference type="EMBL" id="KAH9296642.1"/>
    </source>
</evidence>
<reference evidence="10 11" key="1">
    <citation type="journal article" date="2021" name="Nat. Plants">
        <title>The Taxus genome provides insights into paclitaxel biosynthesis.</title>
        <authorList>
            <person name="Xiong X."/>
            <person name="Gou J."/>
            <person name="Liao Q."/>
            <person name="Li Y."/>
            <person name="Zhou Q."/>
            <person name="Bi G."/>
            <person name="Li C."/>
            <person name="Du R."/>
            <person name="Wang X."/>
            <person name="Sun T."/>
            <person name="Guo L."/>
            <person name="Liang H."/>
            <person name="Lu P."/>
            <person name="Wu Y."/>
            <person name="Zhang Z."/>
            <person name="Ro D.K."/>
            <person name="Shang Y."/>
            <person name="Huang S."/>
            <person name="Yan J."/>
        </authorList>
    </citation>
    <scope>NUCLEOTIDE SEQUENCE [LARGE SCALE GENOMIC DNA]</scope>
    <source>
        <strain evidence="10">Ta-2019</strain>
    </source>
</reference>
<dbReference type="GO" id="GO:0016787">
    <property type="term" value="F:hydrolase activity"/>
    <property type="evidence" value="ECO:0007669"/>
    <property type="project" value="UniProtKB-KW"/>
</dbReference>
<dbReference type="GO" id="GO:0004519">
    <property type="term" value="F:endonuclease activity"/>
    <property type="evidence" value="ECO:0007669"/>
    <property type="project" value="UniProtKB-KW"/>
</dbReference>
<gene>
    <name evidence="10" type="ORF">KI387_040230</name>
</gene>
<evidence type="ECO:0000256" key="7">
    <source>
        <dbReference type="ARBA" id="ARBA00022918"/>
    </source>
</evidence>
<sequence length="72" mass="8392">PAWHSATFDCSLYAPTERDFIERHNRTVMEMARCMLSTAKLEDQFWAEAVQTVVYLLNRAPTKILQNKTSEE</sequence>
<organism evidence="10 11">
    <name type="scientific">Taxus chinensis</name>
    <name type="common">Chinese yew</name>
    <name type="synonym">Taxus wallichiana var. chinensis</name>
    <dbReference type="NCBI Taxonomy" id="29808"/>
    <lineage>
        <taxon>Eukaryota</taxon>
        <taxon>Viridiplantae</taxon>
        <taxon>Streptophyta</taxon>
        <taxon>Embryophyta</taxon>
        <taxon>Tracheophyta</taxon>
        <taxon>Spermatophyta</taxon>
        <taxon>Pinopsida</taxon>
        <taxon>Pinidae</taxon>
        <taxon>Conifers II</taxon>
        <taxon>Cupressales</taxon>
        <taxon>Taxaceae</taxon>
        <taxon>Taxus</taxon>
    </lineage>
</organism>
<dbReference type="Gene3D" id="3.30.420.10">
    <property type="entry name" value="Ribonuclease H-like superfamily/Ribonuclease H"/>
    <property type="match status" value="1"/>
</dbReference>
<dbReference type="EMBL" id="JAHRHJ020000011">
    <property type="protein sequence ID" value="KAH9296642.1"/>
    <property type="molecule type" value="Genomic_DNA"/>
</dbReference>
<dbReference type="AlphaFoldDB" id="A0AA38C9R9"/>
<dbReference type="OMA" id="SARTMIH"/>
<dbReference type="Proteomes" id="UP000824469">
    <property type="component" value="Unassembled WGS sequence"/>
</dbReference>
<keyword evidence="2" id="KW-0479">Metal-binding</keyword>
<evidence type="ECO:0000313" key="11">
    <source>
        <dbReference type="Proteomes" id="UP000824469"/>
    </source>
</evidence>
<keyword evidence="1" id="KW-0540">Nuclease</keyword>
<dbReference type="PANTHER" id="PTHR42648">
    <property type="entry name" value="TRANSPOSASE, PUTATIVE-RELATED"/>
    <property type="match status" value="1"/>
</dbReference>
<evidence type="ECO:0000256" key="4">
    <source>
        <dbReference type="ARBA" id="ARBA00022801"/>
    </source>
</evidence>
<feature type="non-terminal residue" evidence="10">
    <location>
        <position position="72"/>
    </location>
</feature>
<dbReference type="GO" id="GO:0003964">
    <property type="term" value="F:RNA-directed DNA polymerase activity"/>
    <property type="evidence" value="ECO:0007669"/>
    <property type="project" value="UniProtKB-KW"/>
</dbReference>
<feature type="non-terminal residue" evidence="10">
    <location>
        <position position="1"/>
    </location>
</feature>
<name>A0AA38C9R9_TAXCH</name>
<protein>
    <recommendedName>
        <fullName evidence="12">Integrase catalytic domain-containing protein</fullName>
    </recommendedName>
</protein>
<keyword evidence="9" id="KW-0233">DNA recombination</keyword>
<dbReference type="InterPro" id="IPR036397">
    <property type="entry name" value="RNaseH_sf"/>
</dbReference>
<dbReference type="InterPro" id="IPR012337">
    <property type="entry name" value="RNaseH-like_sf"/>
</dbReference>
<dbReference type="GO" id="GO:0015074">
    <property type="term" value="P:DNA integration"/>
    <property type="evidence" value="ECO:0007669"/>
    <property type="project" value="UniProtKB-KW"/>
</dbReference>
<keyword evidence="8" id="KW-0548">Nucleotidyltransferase</keyword>
<comment type="caution">
    <text evidence="10">The sequence shown here is derived from an EMBL/GenBank/DDBJ whole genome shotgun (WGS) entry which is preliminary data.</text>
</comment>
<keyword evidence="11" id="KW-1185">Reference proteome</keyword>
<evidence type="ECO:0000256" key="3">
    <source>
        <dbReference type="ARBA" id="ARBA00022759"/>
    </source>
</evidence>
<dbReference type="GO" id="GO:0046872">
    <property type="term" value="F:metal ion binding"/>
    <property type="evidence" value="ECO:0007669"/>
    <property type="project" value="UniProtKB-KW"/>
</dbReference>
<dbReference type="GO" id="GO:0003676">
    <property type="term" value="F:nucleic acid binding"/>
    <property type="evidence" value="ECO:0007669"/>
    <property type="project" value="InterPro"/>
</dbReference>
<keyword evidence="8" id="KW-0808">Transferase</keyword>
<evidence type="ECO:0000256" key="6">
    <source>
        <dbReference type="ARBA" id="ARBA00022908"/>
    </source>
</evidence>
<proteinExistence type="predicted"/>
<dbReference type="GO" id="GO:0003887">
    <property type="term" value="F:DNA-directed DNA polymerase activity"/>
    <property type="evidence" value="ECO:0007669"/>
    <property type="project" value="UniProtKB-KW"/>
</dbReference>
<keyword evidence="5" id="KW-0460">Magnesium</keyword>
<keyword evidence="4" id="KW-0378">Hydrolase</keyword>
<dbReference type="SUPFAM" id="SSF53098">
    <property type="entry name" value="Ribonuclease H-like"/>
    <property type="match status" value="1"/>
</dbReference>
<evidence type="ECO:0000256" key="1">
    <source>
        <dbReference type="ARBA" id="ARBA00022722"/>
    </source>
</evidence>
<keyword evidence="6" id="KW-0229">DNA integration</keyword>
<evidence type="ECO:0008006" key="12">
    <source>
        <dbReference type="Google" id="ProtNLM"/>
    </source>
</evidence>
<dbReference type="InterPro" id="IPR039537">
    <property type="entry name" value="Retrotran_Ty1/copia-like"/>
</dbReference>
<evidence type="ECO:0000256" key="8">
    <source>
        <dbReference type="ARBA" id="ARBA00022932"/>
    </source>
</evidence>
<keyword evidence="7" id="KW-0695">RNA-directed DNA polymerase</keyword>
<accession>A0AA38C9R9</accession>
<dbReference type="GO" id="GO:0006310">
    <property type="term" value="P:DNA recombination"/>
    <property type="evidence" value="ECO:0007669"/>
    <property type="project" value="UniProtKB-KW"/>
</dbReference>
<evidence type="ECO:0000256" key="2">
    <source>
        <dbReference type="ARBA" id="ARBA00022723"/>
    </source>
</evidence>